<dbReference type="EMBL" id="LSMT01000095">
    <property type="protein sequence ID" value="PFX27794.1"/>
    <property type="molecule type" value="Genomic_DNA"/>
</dbReference>
<keyword evidence="2" id="KW-0472">Membrane</keyword>
<accession>A0A2B4SAU4</accession>
<dbReference type="OrthoDB" id="110174at2759"/>
<dbReference type="PANTHER" id="PTHR21824:SF4">
    <property type="entry name" value="TRANSMEMBRANE PROTEIN 177"/>
    <property type="match status" value="1"/>
</dbReference>
<dbReference type="PANTHER" id="PTHR21824">
    <property type="entry name" value="TRANSMEMBRANE PROTEIN 177"/>
    <property type="match status" value="1"/>
</dbReference>
<proteinExistence type="predicted"/>
<feature type="transmembrane region" description="Helical" evidence="2">
    <location>
        <begin position="12"/>
        <end position="30"/>
    </location>
</feature>
<feature type="transmembrane region" description="Helical" evidence="2">
    <location>
        <begin position="326"/>
        <end position="347"/>
    </location>
</feature>
<sequence length="661" mass="74638">MAASTLKTDKILTSLVGVGIGGLIIVKGSAELFPHIYKRFYGLKDNKGAFVTVPDRCLEQLHKVAERYGVTNVDKVNLFIHRGFHAISLGSSILPGGAVIGLPRWYVFQNKEDIYNSGLKFGKTVGWYSEVGEALSETFLPTDDIIAFTIGHELTHTEKHFHLKLYDTFVPPTWLYVTYRISNSMSKILKHRFDFRALLYLGIFGVSLFTYTRVYEKVCHFAEFDADEVSAKCDPRMARGGVDFFALTLKRNLIQRAILGKRGEENFTKEGNFIARSLISMHPPFTDRLDRATKDIKVGKNHEKYKAKSWTQLAAPNPLHPKSPYWVIYTCRTILLISASMASFGHVIELVGKVANRFIVISVGFGIGGLFIYKNAAEAFPNQVCKPIVGLKDEDGSLLEVPARIRTQFDVVLNKFGYTSADKISLFINQGVHPMSVGSTSFPNGAVVSMPKWYIFENYKDIETCGITFQGRDIRWDSELGVKIKECLLPSDDMIAFCIAHEVAQMQRLDYKAINAVLAPTWLYLTYKLAYVGPRMLQLHTVLDILFKLVLCRLSYLCYKQVHMKLYHDVVHQADLTAAKCEPRMLQGGIDMFTKKLELNRIRRRLMGRKGQSCFTEEGNDVESLVYPLLTDRLERLKVLERESTNTGMSSGNQAEGSKSS</sequence>
<dbReference type="Proteomes" id="UP000225706">
    <property type="component" value="Unassembled WGS sequence"/>
</dbReference>
<dbReference type="AlphaFoldDB" id="A0A2B4SAU4"/>
<gene>
    <name evidence="3" type="primary">tmem177</name>
    <name evidence="3" type="ORF">AWC38_SpisGene7469</name>
</gene>
<comment type="caution">
    <text evidence="3">The sequence shown here is derived from an EMBL/GenBank/DDBJ whole genome shotgun (WGS) entry which is preliminary data.</text>
</comment>
<dbReference type="STRING" id="50429.A0A2B4SAU4"/>
<evidence type="ECO:0000256" key="1">
    <source>
        <dbReference type="SAM" id="MobiDB-lite"/>
    </source>
</evidence>
<evidence type="ECO:0000313" key="4">
    <source>
        <dbReference type="Proteomes" id="UP000225706"/>
    </source>
</evidence>
<dbReference type="InterPro" id="IPR026620">
    <property type="entry name" value="TMEM177"/>
</dbReference>
<organism evidence="3 4">
    <name type="scientific">Stylophora pistillata</name>
    <name type="common">Smooth cauliflower coral</name>
    <dbReference type="NCBI Taxonomy" id="50429"/>
    <lineage>
        <taxon>Eukaryota</taxon>
        <taxon>Metazoa</taxon>
        <taxon>Cnidaria</taxon>
        <taxon>Anthozoa</taxon>
        <taxon>Hexacorallia</taxon>
        <taxon>Scleractinia</taxon>
        <taxon>Astrocoeniina</taxon>
        <taxon>Pocilloporidae</taxon>
        <taxon>Stylophora</taxon>
    </lineage>
</organism>
<keyword evidence="2 3" id="KW-0812">Transmembrane</keyword>
<feature type="transmembrane region" description="Helical" evidence="2">
    <location>
        <begin position="197"/>
        <end position="215"/>
    </location>
</feature>
<evidence type="ECO:0000256" key="2">
    <source>
        <dbReference type="SAM" id="Phobius"/>
    </source>
</evidence>
<dbReference type="GO" id="GO:0016020">
    <property type="term" value="C:membrane"/>
    <property type="evidence" value="ECO:0007669"/>
    <property type="project" value="TreeGrafter"/>
</dbReference>
<keyword evidence="2" id="KW-1133">Transmembrane helix</keyword>
<keyword evidence="4" id="KW-1185">Reference proteome</keyword>
<protein>
    <submittedName>
        <fullName evidence="3">Transmembrane protein 177</fullName>
    </submittedName>
</protein>
<evidence type="ECO:0000313" key="3">
    <source>
        <dbReference type="EMBL" id="PFX27794.1"/>
    </source>
</evidence>
<reference evidence="4" key="1">
    <citation type="journal article" date="2017" name="bioRxiv">
        <title>Comparative analysis of the genomes of Stylophora pistillata and Acropora digitifera provides evidence for extensive differences between species of corals.</title>
        <authorList>
            <person name="Voolstra C.R."/>
            <person name="Li Y."/>
            <person name="Liew Y.J."/>
            <person name="Baumgarten S."/>
            <person name="Zoccola D."/>
            <person name="Flot J.-F."/>
            <person name="Tambutte S."/>
            <person name="Allemand D."/>
            <person name="Aranda M."/>
        </authorList>
    </citation>
    <scope>NUCLEOTIDE SEQUENCE [LARGE SCALE GENOMIC DNA]</scope>
</reference>
<feature type="transmembrane region" description="Helical" evidence="2">
    <location>
        <begin position="354"/>
        <end position="373"/>
    </location>
</feature>
<feature type="region of interest" description="Disordered" evidence="1">
    <location>
        <begin position="641"/>
        <end position="661"/>
    </location>
</feature>
<feature type="compositionally biased region" description="Polar residues" evidence="1">
    <location>
        <begin position="645"/>
        <end position="661"/>
    </location>
</feature>
<name>A0A2B4SAU4_STYPI</name>